<dbReference type="PRINTS" id="PR00420">
    <property type="entry name" value="RNGMNOXGNASE"/>
</dbReference>
<dbReference type="InterPro" id="IPR036188">
    <property type="entry name" value="FAD/NAD-bd_sf"/>
</dbReference>
<evidence type="ECO:0000313" key="4">
    <source>
        <dbReference type="EMBL" id="RDI49768.1"/>
    </source>
</evidence>
<comment type="caution">
    <text evidence="4">The sequence shown here is derived from an EMBL/GenBank/DDBJ whole genome shotgun (WGS) entry which is preliminary data.</text>
</comment>
<dbReference type="EMBL" id="QQAZ01000006">
    <property type="protein sequence ID" value="RDI49768.1"/>
    <property type="molecule type" value="Genomic_DNA"/>
</dbReference>
<dbReference type="InterPro" id="IPR002938">
    <property type="entry name" value="FAD-bd"/>
</dbReference>
<keyword evidence="1" id="KW-0560">Oxidoreductase</keyword>
<evidence type="ECO:0000256" key="2">
    <source>
        <dbReference type="ARBA" id="ARBA00023033"/>
    </source>
</evidence>
<dbReference type="Pfam" id="PF01494">
    <property type="entry name" value="FAD_binding_3"/>
    <property type="match status" value="1"/>
</dbReference>
<evidence type="ECO:0000259" key="3">
    <source>
        <dbReference type="Pfam" id="PF01494"/>
    </source>
</evidence>
<dbReference type="PANTHER" id="PTHR13789">
    <property type="entry name" value="MONOOXYGENASE"/>
    <property type="match status" value="1"/>
</dbReference>
<dbReference type="RefSeq" id="WP_068018196.1">
    <property type="nucleotide sequence ID" value="NZ_QQAZ01000006.1"/>
</dbReference>
<sequence length="384" mass="41351">MGATGRAIVVGGGIGGLATAIALTRRDWQVEVLERAAVAADAGSGLGLWPNGVRALDALTVGERVRARAMVDTDGGVRDLAGRWMSKTDTVELARRYGSMVTIHRADLFGILRDALPADTLRLGITVTGVENHGGRAKVVHSEGVSEADLVVGADGLRSRVRHAVWPQARGPRYAGYTTWRMVTHPVPPLRSGGETWGRGRRFGIVPLSDGRVYLYGTVNAPEGARGPDGEWGEVRRHFGTWHDPIPALLDAVDPEAVLRHDIYDLPDLPAFVHGRVALLGDAAHAMTPNVGQGANQALEDAVALAALLDRHPIEAALATYDRLRRPHTQAIVRRSRRVGAVAQWSWRPATMLRDTVVRRTPGKAGLRSLAPILDWGPPELTAE</sequence>
<dbReference type="Gene3D" id="3.50.50.60">
    <property type="entry name" value="FAD/NAD(P)-binding domain"/>
    <property type="match status" value="1"/>
</dbReference>
<proteinExistence type="predicted"/>
<dbReference type="InterPro" id="IPR050493">
    <property type="entry name" value="FAD-dep_Monooxygenase_BioMet"/>
</dbReference>
<reference evidence="4 5" key="1">
    <citation type="submission" date="2018-07" db="EMBL/GenBank/DDBJ databases">
        <title>Genomic Encyclopedia of Type Strains, Phase IV (KMG-IV): sequencing the most valuable type-strain genomes for metagenomic binning, comparative biology and taxonomic classification.</title>
        <authorList>
            <person name="Goeker M."/>
        </authorList>
    </citation>
    <scope>NUCLEOTIDE SEQUENCE [LARGE SCALE GENOMIC DNA]</scope>
    <source>
        <strain evidence="4 5">DSM 44952</strain>
    </source>
</reference>
<evidence type="ECO:0000256" key="1">
    <source>
        <dbReference type="ARBA" id="ARBA00023002"/>
    </source>
</evidence>
<accession>A0A370H2C9</accession>
<evidence type="ECO:0000313" key="5">
    <source>
        <dbReference type="Proteomes" id="UP000255355"/>
    </source>
</evidence>
<keyword evidence="5" id="KW-1185">Reference proteome</keyword>
<dbReference type="SUPFAM" id="SSF51905">
    <property type="entry name" value="FAD/NAD(P)-binding domain"/>
    <property type="match status" value="1"/>
</dbReference>
<dbReference type="GO" id="GO:0004497">
    <property type="term" value="F:monooxygenase activity"/>
    <property type="evidence" value="ECO:0007669"/>
    <property type="project" value="UniProtKB-KW"/>
</dbReference>
<organism evidence="4 5">
    <name type="scientific">Nocardia mexicana</name>
    <dbReference type="NCBI Taxonomy" id="279262"/>
    <lineage>
        <taxon>Bacteria</taxon>
        <taxon>Bacillati</taxon>
        <taxon>Actinomycetota</taxon>
        <taxon>Actinomycetes</taxon>
        <taxon>Mycobacteriales</taxon>
        <taxon>Nocardiaceae</taxon>
        <taxon>Nocardia</taxon>
    </lineage>
</organism>
<dbReference type="STRING" id="1210089.GCA_001613165_02371"/>
<dbReference type="Proteomes" id="UP000255355">
    <property type="component" value="Unassembled WGS sequence"/>
</dbReference>
<name>A0A370H2C9_9NOCA</name>
<keyword evidence="2" id="KW-0503">Monooxygenase</keyword>
<gene>
    <name evidence="4" type="ORF">DFR68_106205</name>
</gene>
<dbReference type="AlphaFoldDB" id="A0A370H2C9"/>
<dbReference type="PANTHER" id="PTHR13789:SF309">
    <property type="entry name" value="PUTATIVE (AFU_ORTHOLOGUE AFUA_6G14510)-RELATED"/>
    <property type="match status" value="1"/>
</dbReference>
<feature type="domain" description="FAD-binding" evidence="3">
    <location>
        <begin position="7"/>
        <end position="336"/>
    </location>
</feature>
<dbReference type="GO" id="GO:0071949">
    <property type="term" value="F:FAD binding"/>
    <property type="evidence" value="ECO:0007669"/>
    <property type="project" value="InterPro"/>
</dbReference>
<dbReference type="OrthoDB" id="4568714at2"/>
<protein>
    <submittedName>
        <fullName evidence="4">2-polyprenyl-6-methoxyphenol hydroxylase-like FAD-dependent oxidoreductase</fullName>
    </submittedName>
</protein>